<comment type="caution">
    <text evidence="14">The sequence shown here is derived from an EMBL/GenBank/DDBJ whole genome shotgun (WGS) entry which is preliminary data.</text>
</comment>
<comment type="catalytic activity">
    <reaction evidence="12">
        <text>D-ribose + ATP = D-ribose 5-phosphate + ADP + H(+)</text>
        <dbReference type="Rhea" id="RHEA:13697"/>
        <dbReference type="ChEBI" id="CHEBI:15378"/>
        <dbReference type="ChEBI" id="CHEBI:30616"/>
        <dbReference type="ChEBI" id="CHEBI:47013"/>
        <dbReference type="ChEBI" id="CHEBI:78346"/>
        <dbReference type="ChEBI" id="CHEBI:456216"/>
        <dbReference type="EC" id="2.7.1.15"/>
    </reaction>
</comment>
<dbReference type="SUPFAM" id="SSF53613">
    <property type="entry name" value="Ribokinase-like"/>
    <property type="match status" value="1"/>
</dbReference>
<feature type="binding site" evidence="12">
    <location>
        <position position="278"/>
    </location>
    <ligand>
        <name>K(+)</name>
        <dbReference type="ChEBI" id="CHEBI:29103"/>
    </ligand>
</feature>
<evidence type="ECO:0000256" key="12">
    <source>
        <dbReference type="HAMAP-Rule" id="MF_01987"/>
    </source>
</evidence>
<evidence type="ECO:0000256" key="2">
    <source>
        <dbReference type="ARBA" id="ARBA00012035"/>
    </source>
</evidence>
<feature type="binding site" evidence="12">
    <location>
        <position position="280"/>
    </location>
    <ligand>
        <name>K(+)</name>
        <dbReference type="ChEBI" id="CHEBI:29103"/>
    </ligand>
</feature>
<dbReference type="GO" id="GO:0005829">
    <property type="term" value="C:cytosol"/>
    <property type="evidence" value="ECO:0007669"/>
    <property type="project" value="TreeGrafter"/>
</dbReference>
<dbReference type="RefSeq" id="WP_135785492.1">
    <property type="nucleotide sequence ID" value="NZ_SRRT01000003.1"/>
</dbReference>
<keyword evidence="5 12" id="KW-0479">Metal-binding</keyword>
<proteinExistence type="inferred from homology"/>
<keyword evidence="12" id="KW-0963">Cytoplasm</keyword>
<dbReference type="GO" id="GO:0046872">
    <property type="term" value="F:metal ion binding"/>
    <property type="evidence" value="ECO:0007669"/>
    <property type="project" value="UniProtKB-KW"/>
</dbReference>
<dbReference type="GO" id="GO:0004747">
    <property type="term" value="F:ribokinase activity"/>
    <property type="evidence" value="ECO:0007669"/>
    <property type="project" value="UniProtKB-UniRule"/>
</dbReference>
<dbReference type="Pfam" id="PF00294">
    <property type="entry name" value="PfkB"/>
    <property type="match status" value="1"/>
</dbReference>
<comment type="similarity">
    <text evidence="12">Belongs to the carbohydrate kinase PfkB family. Ribokinase subfamily.</text>
</comment>
<dbReference type="Proteomes" id="UP000298159">
    <property type="component" value="Unassembled WGS sequence"/>
</dbReference>
<dbReference type="PROSITE" id="PS00584">
    <property type="entry name" value="PFKB_KINASES_2"/>
    <property type="match status" value="1"/>
</dbReference>
<keyword evidence="15" id="KW-1185">Reference proteome</keyword>
<protein>
    <recommendedName>
        <fullName evidence="3 12">Ribokinase</fullName>
        <shortName evidence="12">RK</shortName>
        <ecNumber evidence="2 12">2.7.1.15</ecNumber>
    </recommendedName>
</protein>
<feature type="binding site" evidence="12">
    <location>
        <begin position="11"/>
        <end position="13"/>
    </location>
    <ligand>
        <name>substrate</name>
    </ligand>
</feature>
<keyword evidence="6 12" id="KW-0547">Nucleotide-binding</keyword>
<dbReference type="AlphaFoldDB" id="A0A4Z1D6X6"/>
<keyword evidence="10 12" id="KW-0630">Potassium</keyword>
<comment type="cofactor">
    <cofactor evidence="12">
        <name>Mg(2+)</name>
        <dbReference type="ChEBI" id="CHEBI:18420"/>
    </cofactor>
    <text evidence="12">Requires a divalent cation, most likely magnesium in vivo, as an electrophilic catalyst to aid phosphoryl group transfer. It is the chelate of the metal and the nucleotide that is the actual substrate.</text>
</comment>
<evidence type="ECO:0000259" key="13">
    <source>
        <dbReference type="Pfam" id="PF00294"/>
    </source>
</evidence>
<dbReference type="NCBIfam" id="TIGR02152">
    <property type="entry name" value="D_ribokin_bact"/>
    <property type="match status" value="1"/>
</dbReference>
<evidence type="ECO:0000256" key="9">
    <source>
        <dbReference type="ARBA" id="ARBA00022842"/>
    </source>
</evidence>
<comment type="subunit">
    <text evidence="12">Homodimer.</text>
</comment>
<dbReference type="UniPathway" id="UPA00916">
    <property type="reaction ID" value="UER00889"/>
</dbReference>
<feature type="domain" description="Carbohydrate kinase PfkB" evidence="13">
    <location>
        <begin position="1"/>
        <end position="286"/>
    </location>
</feature>
<dbReference type="InterPro" id="IPR011877">
    <property type="entry name" value="Ribokinase"/>
</dbReference>
<dbReference type="CDD" id="cd01174">
    <property type="entry name" value="ribokinase"/>
    <property type="match status" value="1"/>
</dbReference>
<evidence type="ECO:0000256" key="7">
    <source>
        <dbReference type="ARBA" id="ARBA00022777"/>
    </source>
</evidence>
<dbReference type="InterPro" id="IPR011611">
    <property type="entry name" value="PfkB_dom"/>
</dbReference>
<feature type="binding site" evidence="12">
    <location>
        <position position="239"/>
    </location>
    <ligand>
        <name>K(+)</name>
        <dbReference type="ChEBI" id="CHEBI:29103"/>
    </ligand>
</feature>
<keyword evidence="9 12" id="KW-0460">Magnesium</keyword>
<evidence type="ECO:0000256" key="5">
    <source>
        <dbReference type="ARBA" id="ARBA00022723"/>
    </source>
</evidence>
<evidence type="ECO:0000256" key="4">
    <source>
        <dbReference type="ARBA" id="ARBA00022679"/>
    </source>
</evidence>
<feature type="binding site" evidence="12">
    <location>
        <begin position="244"/>
        <end position="245"/>
    </location>
    <ligand>
        <name>ATP</name>
        <dbReference type="ChEBI" id="CHEBI:30616"/>
    </ligand>
</feature>
<feature type="binding site" evidence="12">
    <location>
        <position position="241"/>
    </location>
    <ligand>
        <name>K(+)</name>
        <dbReference type="ChEBI" id="CHEBI:29103"/>
    </ligand>
</feature>
<name>A0A4Z1D6X6_9ACTN</name>
<dbReference type="InterPro" id="IPR002173">
    <property type="entry name" value="Carboh/pur_kinase_PfkB_CS"/>
</dbReference>
<keyword evidence="8 12" id="KW-0067">ATP-binding</keyword>
<keyword evidence="7 12" id="KW-0418">Kinase</keyword>
<comment type="similarity">
    <text evidence="1">Belongs to the carbohydrate kinase pfkB family.</text>
</comment>
<gene>
    <name evidence="12 14" type="primary">rbsK</name>
    <name evidence="14" type="ORF">E5083_11165</name>
</gene>
<dbReference type="GO" id="GO:0005524">
    <property type="term" value="F:ATP binding"/>
    <property type="evidence" value="ECO:0007669"/>
    <property type="project" value="UniProtKB-UniRule"/>
</dbReference>
<evidence type="ECO:0000313" key="15">
    <source>
        <dbReference type="Proteomes" id="UP000298159"/>
    </source>
</evidence>
<dbReference type="HAMAP" id="MF_01987">
    <property type="entry name" value="Ribokinase"/>
    <property type="match status" value="1"/>
</dbReference>
<evidence type="ECO:0000256" key="11">
    <source>
        <dbReference type="ARBA" id="ARBA00023277"/>
    </source>
</evidence>
<comment type="activity regulation">
    <text evidence="12">Activated by a monovalent cation that binds near, but not in, the active site. The most likely occupant of the site in vivo is potassium. Ion binding induces a conformational change that may alter substrate affinity.</text>
</comment>
<dbReference type="EMBL" id="SRRT01000003">
    <property type="protein sequence ID" value="TGN77772.1"/>
    <property type="molecule type" value="Genomic_DNA"/>
</dbReference>
<dbReference type="PANTHER" id="PTHR10584">
    <property type="entry name" value="SUGAR KINASE"/>
    <property type="match status" value="1"/>
</dbReference>
<feature type="binding site" evidence="12">
    <location>
        <position position="182"/>
    </location>
    <ligand>
        <name>ATP</name>
        <dbReference type="ChEBI" id="CHEBI:30616"/>
    </ligand>
</feature>
<feature type="binding site" evidence="12">
    <location>
        <position position="275"/>
    </location>
    <ligand>
        <name>K(+)</name>
        <dbReference type="ChEBI" id="CHEBI:29103"/>
    </ligand>
</feature>
<feature type="active site" description="Proton acceptor" evidence="12">
    <location>
        <position position="245"/>
    </location>
</feature>
<dbReference type="GO" id="GO:0019303">
    <property type="term" value="P:D-ribose catabolic process"/>
    <property type="evidence" value="ECO:0007669"/>
    <property type="project" value="UniProtKB-UniRule"/>
</dbReference>
<keyword evidence="4 12" id="KW-0808">Transferase</keyword>
<evidence type="ECO:0000256" key="1">
    <source>
        <dbReference type="ARBA" id="ARBA00005380"/>
    </source>
</evidence>
<dbReference type="InterPro" id="IPR002139">
    <property type="entry name" value="Ribo/fructo_kinase"/>
</dbReference>
<feature type="binding site" evidence="12">
    <location>
        <position position="245"/>
    </location>
    <ligand>
        <name>substrate</name>
    </ligand>
</feature>
<dbReference type="Gene3D" id="3.40.1190.20">
    <property type="match status" value="1"/>
</dbReference>
<evidence type="ECO:0000256" key="3">
    <source>
        <dbReference type="ARBA" id="ARBA00016943"/>
    </source>
</evidence>
<reference evidence="14 15" key="1">
    <citation type="submission" date="2019-04" db="EMBL/GenBank/DDBJ databases">
        <title>Streptomyces sp. nov. Bv016 isolated from bark of Buahinia variegata.</title>
        <authorList>
            <person name="Kanchanasin P."/>
            <person name="Tanasupawat S."/>
            <person name="Yuki M."/>
            <person name="Kudo T."/>
        </authorList>
    </citation>
    <scope>NUCLEOTIDE SEQUENCE [LARGE SCALE GENOMIC DNA]</scope>
    <source>
        <strain evidence="14 15">Bv016</strain>
    </source>
</reference>
<comment type="subcellular location">
    <subcellularLocation>
        <location evidence="12">Cytoplasm</location>
    </subcellularLocation>
</comment>
<dbReference type="PRINTS" id="PR00990">
    <property type="entry name" value="RIBOKINASE"/>
</dbReference>
<comment type="caution">
    <text evidence="12">Lacks conserved residue(s) required for the propagation of feature annotation.</text>
</comment>
<dbReference type="EC" id="2.7.1.15" evidence="2 12"/>
<evidence type="ECO:0000313" key="14">
    <source>
        <dbReference type="EMBL" id="TGN77772.1"/>
    </source>
</evidence>
<feature type="binding site" evidence="12">
    <location>
        <position position="138"/>
    </location>
    <ligand>
        <name>substrate</name>
    </ligand>
</feature>
<organism evidence="14 15">
    <name type="scientific">Streptomyces bauhiniae</name>
    <dbReference type="NCBI Taxonomy" id="2340725"/>
    <lineage>
        <taxon>Bacteria</taxon>
        <taxon>Bacillati</taxon>
        <taxon>Actinomycetota</taxon>
        <taxon>Actinomycetes</taxon>
        <taxon>Kitasatosporales</taxon>
        <taxon>Streptomycetaceae</taxon>
        <taxon>Streptomyces</taxon>
    </lineage>
</organism>
<evidence type="ECO:0000256" key="8">
    <source>
        <dbReference type="ARBA" id="ARBA00022840"/>
    </source>
</evidence>
<comment type="function">
    <text evidence="12">Catalyzes the phosphorylation of ribose at O-5 in a reaction requiring ATP and magnesium. The resulting D-ribose-5-phosphate can then be used either for sythesis of nucleotides, histidine, and tryptophan, or as a component of the pentose phosphate pathway.</text>
</comment>
<feature type="binding site" evidence="12">
    <location>
        <begin position="212"/>
        <end position="217"/>
    </location>
    <ligand>
        <name>ATP</name>
        <dbReference type="ChEBI" id="CHEBI:30616"/>
    </ligand>
</feature>
<evidence type="ECO:0000256" key="10">
    <source>
        <dbReference type="ARBA" id="ARBA00022958"/>
    </source>
</evidence>
<sequence>MTHIVVLGSTNMDLVTYVAQAPQRGETVTGREFRTIPGGKGANQAMAAARAGATVSLIGAVGNDAYGVRLRDNLEHSGVDTDFLRTVEGPSGTAHIVVDDQGNNAIVVVPGANGTVDHLSPGDEGLIASADALLLQLEVPLPAVIAGAEAARRHGVRTVLTPSPAQPLPEELLSVTDVLVPNEYEAVTLTGRTDPLDAAVGLLDLVPEVVLTLGEAGVLYVSRDTEPLAVPAHQVAAIDSTGAGDTFAGAYAVAVAEEKPLREALSWAAAAAALSVQREGASASMPYRPEIEAQYTS</sequence>
<accession>A0A4Z1D6X6</accession>
<dbReference type="InterPro" id="IPR029056">
    <property type="entry name" value="Ribokinase-like"/>
</dbReference>
<feature type="binding site" evidence="12">
    <location>
        <begin position="39"/>
        <end position="43"/>
    </location>
    <ligand>
        <name>substrate</name>
    </ligand>
</feature>
<comment type="pathway">
    <text evidence="12">Carbohydrate metabolism; D-ribose degradation; D-ribose 5-phosphate from beta-D-ribopyranose: step 2/2.</text>
</comment>
<evidence type="ECO:0000256" key="6">
    <source>
        <dbReference type="ARBA" id="ARBA00022741"/>
    </source>
</evidence>
<dbReference type="GeneID" id="95448154"/>
<feature type="binding site" evidence="12">
    <location>
        <position position="284"/>
    </location>
    <ligand>
        <name>K(+)</name>
        <dbReference type="ChEBI" id="CHEBI:29103"/>
    </ligand>
</feature>
<dbReference type="PANTHER" id="PTHR10584:SF166">
    <property type="entry name" value="RIBOKINASE"/>
    <property type="match status" value="1"/>
</dbReference>
<keyword evidence="11 12" id="KW-0119">Carbohydrate metabolism</keyword>